<organism evidence="14 15">
    <name type="scientific">Caenorhabditis angaria</name>
    <dbReference type="NCBI Taxonomy" id="860376"/>
    <lineage>
        <taxon>Eukaryota</taxon>
        <taxon>Metazoa</taxon>
        <taxon>Ecdysozoa</taxon>
        <taxon>Nematoda</taxon>
        <taxon>Chromadorea</taxon>
        <taxon>Rhabditida</taxon>
        <taxon>Rhabditina</taxon>
        <taxon>Rhabditomorpha</taxon>
        <taxon>Rhabditoidea</taxon>
        <taxon>Rhabditidae</taxon>
        <taxon>Peloderinae</taxon>
        <taxon>Caenorhabditis</taxon>
    </lineage>
</organism>
<evidence type="ECO:0000256" key="8">
    <source>
        <dbReference type="ARBA" id="ARBA00022927"/>
    </source>
</evidence>
<dbReference type="GO" id="GO:0016485">
    <property type="term" value="P:protein processing"/>
    <property type="evidence" value="ECO:0007669"/>
    <property type="project" value="TreeGrafter"/>
</dbReference>
<dbReference type="GO" id="GO:0034727">
    <property type="term" value="P:piecemeal microautophagy of the nucleus"/>
    <property type="evidence" value="ECO:0007669"/>
    <property type="project" value="TreeGrafter"/>
</dbReference>
<comment type="caution">
    <text evidence="14">The sequence shown here is derived from an EMBL/GenBank/DDBJ whole genome shotgun (WGS) entry which is preliminary data.</text>
</comment>
<dbReference type="GO" id="GO:0000045">
    <property type="term" value="P:autophagosome assembly"/>
    <property type="evidence" value="ECO:0007669"/>
    <property type="project" value="TreeGrafter"/>
</dbReference>
<dbReference type="EMBL" id="CANHGI010000003">
    <property type="protein sequence ID" value="CAI5445779.1"/>
    <property type="molecule type" value="Genomic_DNA"/>
</dbReference>
<gene>
    <name evidence="14" type="ORF">CAMP_LOCUS8416</name>
</gene>
<comment type="subcellular location">
    <subcellularLocation>
        <location evidence="1 11">Cytoplasm</location>
    </subcellularLocation>
</comment>
<keyword evidence="5 11" id="KW-0645">Protease</keyword>
<evidence type="ECO:0000256" key="4">
    <source>
        <dbReference type="ARBA" id="ARBA00022490"/>
    </source>
</evidence>
<reference evidence="14" key="1">
    <citation type="submission" date="2022-11" db="EMBL/GenBank/DDBJ databases">
        <authorList>
            <person name="Kikuchi T."/>
        </authorList>
    </citation>
    <scope>NUCLEOTIDE SEQUENCE</scope>
    <source>
        <strain evidence="14">PS1010</strain>
    </source>
</reference>
<comment type="similarity">
    <text evidence="2 11">Belongs to the peptidase C54 family.</text>
</comment>
<keyword evidence="4 11" id="KW-0963">Cytoplasm</keyword>
<evidence type="ECO:0000256" key="5">
    <source>
        <dbReference type="ARBA" id="ARBA00022670"/>
    </source>
</evidence>
<evidence type="ECO:0000313" key="15">
    <source>
        <dbReference type="Proteomes" id="UP001152747"/>
    </source>
</evidence>
<protein>
    <recommendedName>
        <fullName evidence="11">Cysteine protease</fullName>
        <ecNumber evidence="11">3.4.22.-</ecNumber>
    </recommendedName>
</protein>
<evidence type="ECO:0000256" key="1">
    <source>
        <dbReference type="ARBA" id="ARBA00004496"/>
    </source>
</evidence>
<dbReference type="Proteomes" id="UP001152747">
    <property type="component" value="Unassembled WGS sequence"/>
</dbReference>
<keyword evidence="15" id="KW-1185">Reference proteome</keyword>
<dbReference type="GO" id="GO:0035973">
    <property type="term" value="P:aggrephagy"/>
    <property type="evidence" value="ECO:0007669"/>
    <property type="project" value="TreeGrafter"/>
</dbReference>
<evidence type="ECO:0000256" key="9">
    <source>
        <dbReference type="ARBA" id="ARBA00023006"/>
    </source>
</evidence>
<dbReference type="GO" id="GO:0019786">
    <property type="term" value="F:protein-phosphatidylethanolamide deconjugating activity"/>
    <property type="evidence" value="ECO:0007669"/>
    <property type="project" value="InterPro"/>
</dbReference>
<evidence type="ECO:0000313" key="14">
    <source>
        <dbReference type="EMBL" id="CAI5445779.1"/>
    </source>
</evidence>
<feature type="domain" description="Peptidase C54 catalytic" evidence="13">
    <location>
        <begin position="141"/>
        <end position="430"/>
    </location>
</feature>
<evidence type="ECO:0000256" key="6">
    <source>
        <dbReference type="ARBA" id="ARBA00022801"/>
    </source>
</evidence>
<dbReference type="PANTHER" id="PTHR22624">
    <property type="entry name" value="CYSTEINE PROTEASE ATG4"/>
    <property type="match status" value="1"/>
</dbReference>
<dbReference type="InterPro" id="IPR038765">
    <property type="entry name" value="Papain-like_cys_pep_sf"/>
</dbReference>
<evidence type="ECO:0000256" key="3">
    <source>
        <dbReference type="ARBA" id="ARBA00022448"/>
    </source>
</evidence>
<keyword evidence="6 11" id="KW-0378">Hydrolase</keyword>
<feature type="region of interest" description="Disordered" evidence="12">
    <location>
        <begin position="1"/>
        <end position="28"/>
    </location>
</feature>
<accession>A0A9P1MZA4</accession>
<name>A0A9P1MZA4_9PELO</name>
<dbReference type="AlphaFoldDB" id="A0A9P1MZA4"/>
<dbReference type="GO" id="GO:0000423">
    <property type="term" value="P:mitophagy"/>
    <property type="evidence" value="ECO:0007669"/>
    <property type="project" value="TreeGrafter"/>
</dbReference>
<dbReference type="GO" id="GO:0015031">
    <property type="term" value="P:protein transport"/>
    <property type="evidence" value="ECO:0007669"/>
    <property type="project" value="UniProtKB-KW"/>
</dbReference>
<dbReference type="SUPFAM" id="SSF54001">
    <property type="entry name" value="Cysteine proteinases"/>
    <property type="match status" value="1"/>
</dbReference>
<comment type="catalytic activity">
    <reaction evidence="10">
        <text>[protein]-C-terminal L-amino acid-glycyl-phosphatidylethanolamide + H2O = [protein]-C-terminal L-amino acid-glycine + a 1,2-diacyl-sn-glycero-3-phosphoethanolamine</text>
        <dbReference type="Rhea" id="RHEA:67548"/>
        <dbReference type="Rhea" id="RHEA-COMP:17323"/>
        <dbReference type="Rhea" id="RHEA-COMP:17324"/>
        <dbReference type="ChEBI" id="CHEBI:15377"/>
        <dbReference type="ChEBI" id="CHEBI:64612"/>
        <dbReference type="ChEBI" id="CHEBI:172940"/>
        <dbReference type="ChEBI" id="CHEBI:172941"/>
    </reaction>
    <physiologicalReaction direction="left-to-right" evidence="10">
        <dbReference type="Rhea" id="RHEA:67549"/>
    </physiologicalReaction>
</comment>
<keyword evidence="3" id="KW-0813">Transport</keyword>
<keyword evidence="8 11" id="KW-0653">Protein transport</keyword>
<dbReference type="GO" id="GO:0005737">
    <property type="term" value="C:cytoplasm"/>
    <property type="evidence" value="ECO:0007669"/>
    <property type="project" value="UniProtKB-SubCell"/>
</dbReference>
<evidence type="ECO:0000256" key="7">
    <source>
        <dbReference type="ARBA" id="ARBA00022807"/>
    </source>
</evidence>
<comment type="function">
    <text evidence="11">Cysteine protease that plays a key role in autophagy by mediating both proteolytic activation and delipidation of ATG8 family proteins.</text>
</comment>
<dbReference type="OrthoDB" id="2960936at2759"/>
<keyword evidence="7" id="KW-0788">Thiol protease</keyword>
<evidence type="ECO:0000256" key="11">
    <source>
        <dbReference type="RuleBase" id="RU363115"/>
    </source>
</evidence>
<evidence type="ECO:0000256" key="2">
    <source>
        <dbReference type="ARBA" id="ARBA00010958"/>
    </source>
</evidence>
<dbReference type="GO" id="GO:0004197">
    <property type="term" value="F:cysteine-type endopeptidase activity"/>
    <property type="evidence" value="ECO:0007669"/>
    <property type="project" value="TreeGrafter"/>
</dbReference>
<evidence type="ECO:0000259" key="13">
    <source>
        <dbReference type="Pfam" id="PF03416"/>
    </source>
</evidence>
<proteinExistence type="inferred from homology"/>
<sequence length="495" mass="57162">MEKHEINKNDEMNSLSSDSSISDDGRATIEYVLDHGSPPEALTPSEDRLVVINADSQIPSSSSSVPNSWISRIKSAGANMMESMSQKKEKKHNWKTKFWSTWNNIKYSSTWMSDRTDEYGGKNEVWLLGRIYYTDDNFGFNEFCSDYYSRIWITYRTNFLPLLDSETTSDCGWGCMIRTTQMMIAQCIIVNRLGRDWRFTRRKKSVALITPPDSTIEEEEPIDRLKMFELMILKLFEDKPSSPLGIHQMVKIASEQKGKQAVGCWYTPSEAVHIMKTALSISTSPLTGDISMFLSMDGKVHIGDIERETKNWTKTLILVIVLRLGASELNPIYVAHLRRLFSLSSFLGITGGKPDHSCWFIGYYGDQVIYLDPHVAHNYVPFENDFQQQVPQKPVEKSYHCKLLSKMHFLDMDPSCAVCFRFEDAKQFQSDMKILNMEQFIDIDLGENEGMKRVRDPMFSVVYGERRREELNYDCDDFVSEQEREQAKEQGFEIL</sequence>
<evidence type="ECO:0000256" key="10">
    <source>
        <dbReference type="ARBA" id="ARBA00029362"/>
    </source>
</evidence>
<dbReference type="InterPro" id="IPR005078">
    <property type="entry name" value="Peptidase_C54"/>
</dbReference>
<dbReference type="InterPro" id="IPR046792">
    <property type="entry name" value="Peptidase_C54_cat"/>
</dbReference>
<dbReference type="Pfam" id="PF03416">
    <property type="entry name" value="Peptidase_C54"/>
    <property type="match status" value="1"/>
</dbReference>
<evidence type="ECO:0000256" key="12">
    <source>
        <dbReference type="SAM" id="MobiDB-lite"/>
    </source>
</evidence>
<keyword evidence="9 11" id="KW-0072">Autophagy</keyword>
<feature type="compositionally biased region" description="Basic and acidic residues" evidence="12">
    <location>
        <begin position="1"/>
        <end position="11"/>
    </location>
</feature>
<dbReference type="EC" id="3.4.22.-" evidence="11"/>
<dbReference type="PANTHER" id="PTHR22624:SF52">
    <property type="entry name" value="CYSTEINE PROTEASE"/>
    <property type="match status" value="1"/>
</dbReference>